<sequence length="220" mass="25225">MAMKKPEISTLSPVYRLWAWILLAWGLYRYFVHFPESVDEFIFKPLVFVVPVLWYVLKKERNTLETIGITKRNLFSSIYIGLGFGIIFAIEGMVTHAIKYGTLDVTPIAAFKEYGFYLIIISLATAISEEILSRGFIFNRILEKTRNLPWAAILSSFMFMAIHIPILVTSNRLEGMTLVLFFVTDFILAMANSLLFYNTGSLVAPILVHVFWNMTVALYL</sequence>
<dbReference type="EMBL" id="MFKE01000015">
    <property type="protein sequence ID" value="OGG35419.1"/>
    <property type="molecule type" value="Genomic_DNA"/>
</dbReference>
<dbReference type="PANTHER" id="PTHR39430:SF1">
    <property type="entry name" value="PROTEASE"/>
    <property type="match status" value="1"/>
</dbReference>
<name>A0A1F6BEN9_9BACT</name>
<dbReference type="STRING" id="1798401.A2363_04415"/>
<dbReference type="InterPro" id="IPR003675">
    <property type="entry name" value="Rce1/LyrA-like_dom"/>
</dbReference>
<evidence type="ECO:0000256" key="1">
    <source>
        <dbReference type="SAM" id="Phobius"/>
    </source>
</evidence>
<dbReference type="AlphaFoldDB" id="A0A1F6BEN9"/>
<dbReference type="PANTHER" id="PTHR39430">
    <property type="entry name" value="MEMBRANE-ASSOCIATED PROTEASE-RELATED"/>
    <property type="match status" value="1"/>
</dbReference>
<feature type="transmembrane region" description="Helical" evidence="1">
    <location>
        <begin position="114"/>
        <end position="136"/>
    </location>
</feature>
<dbReference type="Proteomes" id="UP000176186">
    <property type="component" value="Unassembled WGS sequence"/>
</dbReference>
<dbReference type="GO" id="GO:0080120">
    <property type="term" value="P:CAAX-box protein maturation"/>
    <property type="evidence" value="ECO:0007669"/>
    <property type="project" value="UniProtKB-ARBA"/>
</dbReference>
<feature type="domain" description="CAAX prenyl protease 2/Lysostaphin resistance protein A-like" evidence="2">
    <location>
        <begin position="116"/>
        <end position="214"/>
    </location>
</feature>
<protein>
    <recommendedName>
        <fullName evidence="2">CAAX prenyl protease 2/Lysostaphin resistance protein A-like domain-containing protein</fullName>
    </recommendedName>
</protein>
<evidence type="ECO:0000259" key="2">
    <source>
        <dbReference type="Pfam" id="PF02517"/>
    </source>
</evidence>
<proteinExistence type="predicted"/>
<feature type="transmembrane region" description="Helical" evidence="1">
    <location>
        <begin position="12"/>
        <end position="29"/>
    </location>
</feature>
<feature type="transmembrane region" description="Helical" evidence="1">
    <location>
        <begin position="148"/>
        <end position="169"/>
    </location>
</feature>
<comment type="caution">
    <text evidence="3">The sequence shown here is derived from an EMBL/GenBank/DDBJ whole genome shotgun (WGS) entry which is preliminary data.</text>
</comment>
<gene>
    <name evidence="3" type="ORF">A2363_04415</name>
</gene>
<accession>A0A1F6BEN9</accession>
<dbReference type="Pfam" id="PF02517">
    <property type="entry name" value="Rce1-like"/>
    <property type="match status" value="1"/>
</dbReference>
<feature type="transmembrane region" description="Helical" evidence="1">
    <location>
        <begin position="41"/>
        <end position="57"/>
    </location>
</feature>
<dbReference type="GO" id="GO:0004175">
    <property type="term" value="F:endopeptidase activity"/>
    <property type="evidence" value="ECO:0007669"/>
    <property type="project" value="UniProtKB-ARBA"/>
</dbReference>
<keyword evidence="1" id="KW-0812">Transmembrane</keyword>
<reference evidence="3 4" key="1">
    <citation type="journal article" date="2016" name="Nat. Commun.">
        <title>Thousands of microbial genomes shed light on interconnected biogeochemical processes in an aquifer system.</title>
        <authorList>
            <person name="Anantharaman K."/>
            <person name="Brown C.T."/>
            <person name="Hug L.A."/>
            <person name="Sharon I."/>
            <person name="Castelle C.J."/>
            <person name="Probst A.J."/>
            <person name="Thomas B.C."/>
            <person name="Singh A."/>
            <person name="Wilkins M.J."/>
            <person name="Karaoz U."/>
            <person name="Brodie E.L."/>
            <person name="Williams K.H."/>
            <person name="Hubbard S.S."/>
            <person name="Banfield J.F."/>
        </authorList>
    </citation>
    <scope>NUCLEOTIDE SEQUENCE [LARGE SCALE GENOMIC DNA]</scope>
</reference>
<evidence type="ECO:0000313" key="3">
    <source>
        <dbReference type="EMBL" id="OGG35419.1"/>
    </source>
</evidence>
<keyword evidence="1" id="KW-1133">Transmembrane helix</keyword>
<organism evidence="3 4">
    <name type="scientific">Candidatus Gottesmanbacteria bacterium RIFOXYB1_FULL_47_11</name>
    <dbReference type="NCBI Taxonomy" id="1798401"/>
    <lineage>
        <taxon>Bacteria</taxon>
        <taxon>Candidatus Gottesmaniibacteriota</taxon>
    </lineage>
</organism>
<feature type="transmembrane region" description="Helical" evidence="1">
    <location>
        <begin position="78"/>
        <end position="98"/>
    </location>
</feature>
<keyword evidence="1" id="KW-0472">Membrane</keyword>
<evidence type="ECO:0000313" key="4">
    <source>
        <dbReference type="Proteomes" id="UP000176186"/>
    </source>
</evidence>